<comment type="caution">
    <text evidence="1">The sequence shown here is derived from an EMBL/GenBank/DDBJ whole genome shotgun (WGS) entry which is preliminary data.</text>
</comment>
<protein>
    <submittedName>
        <fullName evidence="1">Uncharacterized protein</fullName>
    </submittedName>
</protein>
<name>S9QNI2_9RHOB</name>
<dbReference type="EMBL" id="AONI01000006">
    <property type="protein sequence ID" value="EPX81143.1"/>
    <property type="molecule type" value="Genomic_DNA"/>
</dbReference>
<keyword evidence="2" id="KW-1185">Reference proteome</keyword>
<evidence type="ECO:0000313" key="1">
    <source>
        <dbReference type="EMBL" id="EPX81143.1"/>
    </source>
</evidence>
<evidence type="ECO:0000313" key="2">
    <source>
        <dbReference type="Proteomes" id="UP000015351"/>
    </source>
</evidence>
<dbReference type="AlphaFoldDB" id="S9QNI2"/>
<gene>
    <name evidence="1" type="ORF">thalar_00592</name>
</gene>
<reference evidence="2" key="1">
    <citation type="journal article" date="2013" name="Stand. Genomic Sci.">
        <title>Genome sequence of the Litoreibacter arenae type strain (DSM 19593(T)), a member of the Roseobacter clade isolated from sea sand.</title>
        <authorList>
            <person name="Riedel T."/>
            <person name="Fiebig A."/>
            <person name="Petersen J."/>
            <person name="Gronow S."/>
            <person name="Kyrpides N.C."/>
            <person name="Goker M."/>
            <person name="Klenk H.P."/>
        </authorList>
    </citation>
    <scope>NUCLEOTIDE SEQUENCE [LARGE SCALE GENOMIC DNA]</scope>
    <source>
        <strain evidence="2">DSM 19593</strain>
    </source>
</reference>
<organism evidence="1 2">
    <name type="scientific">Litoreibacter arenae DSM 19593</name>
    <dbReference type="NCBI Taxonomy" id="1123360"/>
    <lineage>
        <taxon>Bacteria</taxon>
        <taxon>Pseudomonadati</taxon>
        <taxon>Pseudomonadota</taxon>
        <taxon>Alphaproteobacteria</taxon>
        <taxon>Rhodobacterales</taxon>
        <taxon>Roseobacteraceae</taxon>
        <taxon>Litoreibacter</taxon>
    </lineage>
</organism>
<sequence length="43" mass="4534">MLGVDLSSSGEAIFCGCFTRNTARFFKLSSISSFPGRIGTSQG</sequence>
<dbReference type="PATRIC" id="fig|1123360.3.peg.585"/>
<accession>S9QNI2</accession>
<proteinExistence type="predicted"/>
<dbReference type="HOGENOM" id="CLU_3235642_0_0_5"/>
<dbReference type="Proteomes" id="UP000015351">
    <property type="component" value="Unassembled WGS sequence"/>
</dbReference>